<dbReference type="EMBL" id="CP001823">
    <property type="protein sequence ID" value="ACZ37554.1"/>
    <property type="molecule type" value="Genomic_DNA"/>
</dbReference>
<dbReference type="OrthoDB" id="9771666at2"/>
<proteinExistence type="predicted"/>
<dbReference type="InterPro" id="IPR029058">
    <property type="entry name" value="AB_hydrolase_fold"/>
</dbReference>
<dbReference type="GO" id="GO:0008806">
    <property type="term" value="F:carboxymethylenebutenolidase activity"/>
    <property type="evidence" value="ECO:0007669"/>
    <property type="project" value="UniProtKB-EC"/>
</dbReference>
<evidence type="ECO:0000313" key="3">
    <source>
        <dbReference type="EMBL" id="ACZ37554.1"/>
    </source>
</evidence>
<dbReference type="AlphaFoldDB" id="D1C5N8"/>
<name>D1C5N8_SPHTD</name>
<reference evidence="4" key="1">
    <citation type="submission" date="2009-11" db="EMBL/GenBank/DDBJ databases">
        <title>The complete chromosome 1 of Sphaerobacter thermophilus DSM 20745.</title>
        <authorList>
            <person name="Lucas S."/>
            <person name="Copeland A."/>
            <person name="Lapidus A."/>
            <person name="Glavina del Rio T."/>
            <person name="Dalin E."/>
            <person name="Tice H."/>
            <person name="Bruce D."/>
            <person name="Goodwin L."/>
            <person name="Pitluck S."/>
            <person name="Kyrpides N."/>
            <person name="Mavromatis K."/>
            <person name="Ivanova N."/>
            <person name="Mikhailova N."/>
            <person name="LaButti K.M."/>
            <person name="Clum A."/>
            <person name="Sun H.I."/>
            <person name="Brettin T."/>
            <person name="Detter J.C."/>
            <person name="Han C."/>
            <person name="Larimer F."/>
            <person name="Land M."/>
            <person name="Hauser L."/>
            <person name="Markowitz V."/>
            <person name="Cheng J.F."/>
            <person name="Hugenholtz P."/>
            <person name="Woyke T."/>
            <person name="Wu D."/>
            <person name="Steenblock K."/>
            <person name="Schneider S."/>
            <person name="Pukall R."/>
            <person name="Goeker M."/>
            <person name="Klenk H.P."/>
            <person name="Eisen J.A."/>
        </authorList>
    </citation>
    <scope>NUCLEOTIDE SEQUENCE [LARGE SCALE GENOMIC DNA]</scope>
    <source>
        <strain evidence="4">ATCC 49802 / DSM 20745 / S 6022</strain>
    </source>
</reference>
<protein>
    <submittedName>
        <fullName evidence="3">Carboxymethylenebutenolidase</fullName>
        <ecNumber evidence="3">3.1.1.45</ecNumber>
    </submittedName>
</protein>
<evidence type="ECO:0000259" key="2">
    <source>
        <dbReference type="Pfam" id="PF01738"/>
    </source>
</evidence>
<dbReference type="Pfam" id="PF01738">
    <property type="entry name" value="DLH"/>
    <property type="match status" value="1"/>
</dbReference>
<feature type="compositionally biased region" description="Low complexity" evidence="1">
    <location>
        <begin position="66"/>
        <end position="105"/>
    </location>
</feature>
<dbReference type="InParanoid" id="D1C5N8"/>
<gene>
    <name evidence="3" type="ordered locus">Sthe_0115</name>
</gene>
<dbReference type="RefSeq" id="WP_012870603.1">
    <property type="nucleotide sequence ID" value="NC_013523.1"/>
</dbReference>
<dbReference type="EC" id="3.1.1.45" evidence="3"/>
<dbReference type="InterPro" id="IPR002925">
    <property type="entry name" value="Dienelactn_hydro"/>
</dbReference>
<dbReference type="Gene3D" id="3.40.50.1820">
    <property type="entry name" value="alpha/beta hydrolase"/>
    <property type="match status" value="1"/>
</dbReference>
<dbReference type="STRING" id="479434.Sthe_0115"/>
<feature type="domain" description="Dienelactone hydrolase" evidence="2">
    <location>
        <begin position="136"/>
        <end position="348"/>
    </location>
</feature>
<keyword evidence="3" id="KW-0378">Hydrolase</keyword>
<dbReference type="eggNOG" id="COG0412">
    <property type="taxonomic scope" value="Bacteria"/>
</dbReference>
<accession>D1C5N8</accession>
<organism evidence="3 4">
    <name type="scientific">Sphaerobacter thermophilus (strain ATCC 49802 / DSM 20745 / KCCM 41009 / NCIMB 13125 / S 6022)</name>
    <dbReference type="NCBI Taxonomy" id="479434"/>
    <lineage>
        <taxon>Bacteria</taxon>
        <taxon>Pseudomonadati</taxon>
        <taxon>Thermomicrobiota</taxon>
        <taxon>Thermomicrobia</taxon>
        <taxon>Sphaerobacterales</taxon>
        <taxon>Sphaerobacterineae</taxon>
        <taxon>Sphaerobacteraceae</taxon>
        <taxon>Sphaerobacter</taxon>
    </lineage>
</organism>
<dbReference type="HOGENOM" id="CLU_054590_7_2_0"/>
<evidence type="ECO:0000313" key="4">
    <source>
        <dbReference type="Proteomes" id="UP000002027"/>
    </source>
</evidence>
<reference evidence="3 4" key="2">
    <citation type="journal article" date="2010" name="Stand. Genomic Sci.">
        <title>Complete genome sequence of Desulfohalobium retbaense type strain (HR(100)).</title>
        <authorList>
            <person name="Spring S."/>
            <person name="Nolan M."/>
            <person name="Lapidus A."/>
            <person name="Glavina Del Rio T."/>
            <person name="Copeland A."/>
            <person name="Tice H."/>
            <person name="Cheng J.F."/>
            <person name="Lucas S."/>
            <person name="Land M."/>
            <person name="Chen F."/>
            <person name="Bruce D."/>
            <person name="Goodwin L."/>
            <person name="Pitluck S."/>
            <person name="Ivanova N."/>
            <person name="Mavromatis K."/>
            <person name="Mikhailova N."/>
            <person name="Pati A."/>
            <person name="Chen A."/>
            <person name="Palaniappan K."/>
            <person name="Hauser L."/>
            <person name="Chang Y.J."/>
            <person name="Jeffries C.D."/>
            <person name="Munk C."/>
            <person name="Kiss H."/>
            <person name="Chain P."/>
            <person name="Han C."/>
            <person name="Brettin T."/>
            <person name="Detter J.C."/>
            <person name="Schuler E."/>
            <person name="Goker M."/>
            <person name="Rohde M."/>
            <person name="Bristow J."/>
            <person name="Eisen J.A."/>
            <person name="Markowitz V."/>
            <person name="Hugenholtz P."/>
            <person name="Kyrpides N.C."/>
            <person name="Klenk H.P."/>
        </authorList>
    </citation>
    <scope>NUCLEOTIDE SEQUENCE [LARGE SCALE GENOMIC DNA]</scope>
    <source>
        <strain evidence="4">ATCC 49802 / DSM 20745 / S 6022</strain>
    </source>
</reference>
<sequence length="351" mass="37159">MNDFQRYLIHEFVEDYKDGYLSRRDLIRRVLHITGGVASTASILVALGCGPGSAEEVATEVSTLVPTSPGASPTGAASPTAAASPGASPEASPAASPGATPSGTPIGRSPLSVPEDDPSVQAEDVSFPRGDATVMAYQARPSDASGPLPLILICHENRGLVEHIRDVTRRFAKEGYLACAPDLLSREGGTANISDPSQIPGILSNTDPAIYVADFQAAIDYFAQQPDLADTTRVGMTGYCFGGGITWRAATQIADLSAAVPFYGPPPPLDQVPNIQAAVLGVYSSDPNDFANNGRDELEQALQAAGVTYEIKVYPDTQHAFHNDTGPRWNPEQAEAAWNDTLAWFEQYVRG</sequence>
<dbReference type="KEGG" id="sti:Sthe_0115"/>
<dbReference type="Proteomes" id="UP000002027">
    <property type="component" value="Chromosome 1"/>
</dbReference>
<dbReference type="PANTHER" id="PTHR46623:SF6">
    <property type="entry name" value="ALPHA_BETA-HYDROLASES SUPERFAMILY PROTEIN"/>
    <property type="match status" value="1"/>
</dbReference>
<keyword evidence="4" id="KW-1185">Reference proteome</keyword>
<feature type="region of interest" description="Disordered" evidence="1">
    <location>
        <begin position="61"/>
        <end position="124"/>
    </location>
</feature>
<dbReference type="InterPro" id="IPR051049">
    <property type="entry name" value="Dienelactone_hydrolase-like"/>
</dbReference>
<evidence type="ECO:0000256" key="1">
    <source>
        <dbReference type="SAM" id="MobiDB-lite"/>
    </source>
</evidence>
<dbReference type="SUPFAM" id="SSF53474">
    <property type="entry name" value="alpha/beta-Hydrolases"/>
    <property type="match status" value="1"/>
</dbReference>
<dbReference type="PANTHER" id="PTHR46623">
    <property type="entry name" value="CARBOXYMETHYLENEBUTENOLIDASE-RELATED"/>
    <property type="match status" value="1"/>
</dbReference>